<keyword evidence="2" id="KW-1185">Reference proteome</keyword>
<sequence>MPTVARPRVVVLSVDGDIWCDVCGALCATTIAYLIEEPDGVAHGVHRLTYCDACEVRDVP</sequence>
<dbReference type="OrthoDB" id="3699295at2"/>
<accession>A0A5C4M4L4</accession>
<dbReference type="AlphaFoldDB" id="A0A5C4M4L4"/>
<organism evidence="1 2">
    <name type="scientific">Amycolatopsis alkalitolerans</name>
    <dbReference type="NCBI Taxonomy" id="2547244"/>
    <lineage>
        <taxon>Bacteria</taxon>
        <taxon>Bacillati</taxon>
        <taxon>Actinomycetota</taxon>
        <taxon>Actinomycetes</taxon>
        <taxon>Pseudonocardiales</taxon>
        <taxon>Pseudonocardiaceae</taxon>
        <taxon>Amycolatopsis</taxon>
    </lineage>
</organism>
<protein>
    <submittedName>
        <fullName evidence="1">Uncharacterized protein</fullName>
    </submittedName>
</protein>
<evidence type="ECO:0000313" key="2">
    <source>
        <dbReference type="Proteomes" id="UP000305546"/>
    </source>
</evidence>
<dbReference type="EMBL" id="VDFW01000004">
    <property type="protein sequence ID" value="TNC28038.1"/>
    <property type="molecule type" value="Genomic_DNA"/>
</dbReference>
<proteinExistence type="predicted"/>
<evidence type="ECO:0000313" key="1">
    <source>
        <dbReference type="EMBL" id="TNC28038.1"/>
    </source>
</evidence>
<dbReference type="Proteomes" id="UP000305546">
    <property type="component" value="Unassembled WGS sequence"/>
</dbReference>
<comment type="caution">
    <text evidence="1">The sequence shown here is derived from an EMBL/GenBank/DDBJ whole genome shotgun (WGS) entry which is preliminary data.</text>
</comment>
<name>A0A5C4M4L4_9PSEU</name>
<reference evidence="1 2" key="1">
    <citation type="submission" date="2019-06" db="EMBL/GenBank/DDBJ databases">
        <title>Amycolatopsis alkalitolerans sp. nov., isolated from Gastrodia elata Blume.</title>
        <authorList>
            <person name="Narsing Rao M.P."/>
            <person name="Li W.J."/>
        </authorList>
    </citation>
    <scope>NUCLEOTIDE SEQUENCE [LARGE SCALE GENOMIC DNA]</scope>
    <source>
        <strain evidence="1 2">SYSUP0005</strain>
    </source>
</reference>
<dbReference type="RefSeq" id="WP_139095656.1">
    <property type="nucleotide sequence ID" value="NZ_VDFW01000004.1"/>
</dbReference>
<gene>
    <name evidence="1" type="ORF">FG385_06285</name>
</gene>